<feature type="region of interest" description="Disordered" evidence="1">
    <location>
        <begin position="1"/>
        <end position="82"/>
    </location>
</feature>
<gene>
    <name evidence="2" type="ORF">MAR_032041</name>
</gene>
<dbReference type="EMBL" id="CP111021">
    <property type="protein sequence ID" value="WAR17447.1"/>
    <property type="molecule type" value="Genomic_DNA"/>
</dbReference>
<name>A0ABY7F749_MYAAR</name>
<organism evidence="2 3">
    <name type="scientific">Mya arenaria</name>
    <name type="common">Soft-shell clam</name>
    <dbReference type="NCBI Taxonomy" id="6604"/>
    <lineage>
        <taxon>Eukaryota</taxon>
        <taxon>Metazoa</taxon>
        <taxon>Spiralia</taxon>
        <taxon>Lophotrochozoa</taxon>
        <taxon>Mollusca</taxon>
        <taxon>Bivalvia</taxon>
        <taxon>Autobranchia</taxon>
        <taxon>Heteroconchia</taxon>
        <taxon>Euheterodonta</taxon>
        <taxon>Imparidentia</taxon>
        <taxon>Neoheterodontei</taxon>
        <taxon>Myida</taxon>
        <taxon>Myoidea</taxon>
        <taxon>Myidae</taxon>
        <taxon>Mya</taxon>
    </lineage>
</organism>
<dbReference type="Proteomes" id="UP001164746">
    <property type="component" value="Chromosome 10"/>
</dbReference>
<evidence type="ECO:0000313" key="2">
    <source>
        <dbReference type="EMBL" id="WAR17447.1"/>
    </source>
</evidence>
<proteinExistence type="predicted"/>
<evidence type="ECO:0000313" key="3">
    <source>
        <dbReference type="Proteomes" id="UP001164746"/>
    </source>
</evidence>
<evidence type="ECO:0000256" key="1">
    <source>
        <dbReference type="SAM" id="MobiDB-lite"/>
    </source>
</evidence>
<reference evidence="2" key="1">
    <citation type="submission" date="2022-11" db="EMBL/GenBank/DDBJ databases">
        <title>Centuries of genome instability and evolution in soft-shell clam transmissible cancer (bioRxiv).</title>
        <authorList>
            <person name="Hart S.F.M."/>
            <person name="Yonemitsu M.A."/>
            <person name="Giersch R.M."/>
            <person name="Beal B.F."/>
            <person name="Arriagada G."/>
            <person name="Davis B.W."/>
            <person name="Ostrander E.A."/>
            <person name="Goff S.P."/>
            <person name="Metzger M.J."/>
        </authorList>
    </citation>
    <scope>NUCLEOTIDE SEQUENCE</scope>
    <source>
        <strain evidence="2">MELC-2E11</strain>
        <tissue evidence="2">Siphon/mantle</tissue>
    </source>
</reference>
<protein>
    <submittedName>
        <fullName evidence="2">Uncharacterized protein</fullName>
    </submittedName>
</protein>
<sequence length="82" mass="9114">MGYRTHLQSLDRYNRTVGRSAERNAKRQLPVQDSQSRPDTKGAELLLHLSATPQTPTDKENSAKGKQHDLCIKLNGARPCSA</sequence>
<feature type="compositionally biased region" description="Basic and acidic residues" evidence="1">
    <location>
        <begin position="57"/>
        <end position="71"/>
    </location>
</feature>
<accession>A0ABY7F749</accession>
<keyword evidence="3" id="KW-1185">Reference proteome</keyword>